<proteinExistence type="predicted"/>
<dbReference type="EMBL" id="WHJE01000132">
    <property type="protein sequence ID" value="KAE8762709.1"/>
    <property type="molecule type" value="Genomic_DNA"/>
</dbReference>
<dbReference type="Gene3D" id="2.30.110.10">
    <property type="entry name" value="Electron Transport, Fmn-binding Protein, Chain A"/>
    <property type="match status" value="1"/>
</dbReference>
<dbReference type="Pfam" id="PF12900">
    <property type="entry name" value="Pyridox_ox_2"/>
    <property type="match status" value="1"/>
</dbReference>
<dbReference type="AlphaFoldDB" id="A0A7J5UJY5"/>
<dbReference type="OrthoDB" id="4726615at2"/>
<accession>A0A7J5UJY5</accession>
<evidence type="ECO:0000313" key="3">
    <source>
        <dbReference type="Proteomes" id="UP000451860"/>
    </source>
</evidence>
<dbReference type="InterPro" id="IPR024747">
    <property type="entry name" value="Pyridox_Oxase-rel"/>
</dbReference>
<evidence type="ECO:0000313" key="2">
    <source>
        <dbReference type="EMBL" id="KAE8762709.1"/>
    </source>
</evidence>
<sequence length="161" mass="16750">MGVSRPHAAPRPGRRAGHRSAVSGGVVDVQAYTEVLGREECLRLLAAVPVGWLAYCDGGDPEVVPVNFVLDGDEVVVRSGYGGKLAAAARGAVMALAVSELDTSARTGWSVVVRGPARLVEDTDPDAGAWLAAPSPWAPGEKEFAVVVRAAEVTGRRLARP</sequence>
<evidence type="ECO:0000256" key="1">
    <source>
        <dbReference type="SAM" id="MobiDB-lite"/>
    </source>
</evidence>
<dbReference type="SUPFAM" id="SSF50475">
    <property type="entry name" value="FMN-binding split barrel"/>
    <property type="match status" value="1"/>
</dbReference>
<gene>
    <name evidence="2" type="ORF">GB883_17915</name>
</gene>
<protein>
    <submittedName>
        <fullName evidence="2">Pyridoxamine 5'-phosphate oxidase family protein</fullName>
    </submittedName>
</protein>
<dbReference type="Proteomes" id="UP000451860">
    <property type="component" value="Unassembled WGS sequence"/>
</dbReference>
<keyword evidence="3" id="KW-1185">Reference proteome</keyword>
<dbReference type="InterPro" id="IPR012349">
    <property type="entry name" value="Split_barrel_FMN-bd"/>
</dbReference>
<feature type="compositionally biased region" description="Low complexity" evidence="1">
    <location>
        <begin position="1"/>
        <end position="11"/>
    </location>
</feature>
<reference evidence="2 3" key="1">
    <citation type="submission" date="2019-10" db="EMBL/GenBank/DDBJ databases">
        <title>Georgenia wutianyii sp. nov. and Georgenia yuyongxinii sp. nov. isolated from plateau pika (Ochotona curzoniae) in the Qinghai-Tibet plateau of China.</title>
        <authorList>
            <person name="Tian Z."/>
        </authorList>
    </citation>
    <scope>NUCLEOTIDE SEQUENCE [LARGE SCALE GENOMIC DNA]</scope>
    <source>
        <strain evidence="2 3">DSM 21501</strain>
    </source>
</reference>
<name>A0A7J5UJY5_9MICO</name>
<comment type="caution">
    <text evidence="2">The sequence shown here is derived from an EMBL/GenBank/DDBJ whole genome shotgun (WGS) entry which is preliminary data.</text>
</comment>
<feature type="region of interest" description="Disordered" evidence="1">
    <location>
        <begin position="1"/>
        <end position="21"/>
    </location>
</feature>
<organism evidence="2 3">
    <name type="scientific">Georgenia thermotolerans</name>
    <dbReference type="NCBI Taxonomy" id="527326"/>
    <lineage>
        <taxon>Bacteria</taxon>
        <taxon>Bacillati</taxon>
        <taxon>Actinomycetota</taxon>
        <taxon>Actinomycetes</taxon>
        <taxon>Micrococcales</taxon>
        <taxon>Bogoriellaceae</taxon>
        <taxon>Georgenia</taxon>
    </lineage>
</organism>